<evidence type="ECO:0000313" key="2">
    <source>
        <dbReference type="Proteomes" id="UP000075455"/>
    </source>
</evidence>
<evidence type="ECO:0000313" key="1">
    <source>
        <dbReference type="EMBL" id="KYD07341.1"/>
    </source>
</evidence>
<gene>
    <name evidence="1" type="ORF">B4119_1253</name>
</gene>
<dbReference type="Proteomes" id="UP000075455">
    <property type="component" value="Unassembled WGS sequence"/>
</dbReference>
<dbReference type="AlphaFoldDB" id="A0A150L4V4"/>
<comment type="caution">
    <text evidence="1">The sequence shown here is derived from an EMBL/GenBank/DDBJ whole genome shotgun (WGS) entry which is preliminary data.</text>
</comment>
<organism evidence="1 2">
    <name type="scientific">Saccharococcus caldoxylosilyticus</name>
    <dbReference type="NCBI Taxonomy" id="81408"/>
    <lineage>
        <taxon>Bacteria</taxon>
        <taxon>Bacillati</taxon>
        <taxon>Bacillota</taxon>
        <taxon>Bacilli</taxon>
        <taxon>Bacillales</taxon>
        <taxon>Anoxybacillaceae</taxon>
        <taxon>Saccharococcus</taxon>
    </lineage>
</organism>
<accession>A0A150L4V4</accession>
<name>A0A150L4V4_9BACL</name>
<sequence>MILPNRLNIEMADQALYAAKQQGGNCITVAKPVDERC</sequence>
<protein>
    <submittedName>
        <fullName evidence="1">Uncharacterized protein</fullName>
    </submittedName>
</protein>
<dbReference type="EMBL" id="LQYS01000120">
    <property type="protein sequence ID" value="KYD07341.1"/>
    <property type="molecule type" value="Genomic_DNA"/>
</dbReference>
<reference evidence="1 2" key="1">
    <citation type="submission" date="2016-01" db="EMBL/GenBank/DDBJ databases">
        <title>Draft Genome Sequences of Seven Thermophilic Sporeformers Isolated from Foods.</title>
        <authorList>
            <person name="Berendsen E.M."/>
            <person name="Wells-Bennik M.H."/>
            <person name="Krawcyk A.O."/>
            <person name="De Jong A."/>
            <person name="Holsappel S."/>
            <person name="Eijlander R.T."/>
            <person name="Kuipers O.P."/>
        </authorList>
    </citation>
    <scope>NUCLEOTIDE SEQUENCE [LARGE SCALE GENOMIC DNA]</scope>
    <source>
        <strain evidence="1 2">B4119</strain>
    </source>
</reference>
<proteinExistence type="predicted"/>